<evidence type="ECO:0000313" key="8">
    <source>
        <dbReference type="Proteomes" id="UP000295773"/>
    </source>
</evidence>
<gene>
    <name evidence="7" type="ORF">EDD61_11470</name>
</gene>
<keyword evidence="3 6" id="KW-0472">Membrane</keyword>
<dbReference type="InterPro" id="IPR006059">
    <property type="entry name" value="SBP"/>
</dbReference>
<organism evidence="7 8">
    <name type="scientific">Longicatena caecimuris</name>
    <dbReference type="NCBI Taxonomy" id="1796635"/>
    <lineage>
        <taxon>Bacteria</taxon>
        <taxon>Bacillati</taxon>
        <taxon>Bacillota</taxon>
        <taxon>Erysipelotrichia</taxon>
        <taxon>Erysipelotrichales</taxon>
        <taxon>Erysipelotrichaceae</taxon>
        <taxon>Longicatena</taxon>
    </lineage>
</organism>
<dbReference type="CDD" id="cd13585">
    <property type="entry name" value="PBP2_TMBP_like"/>
    <property type="match status" value="1"/>
</dbReference>
<dbReference type="Proteomes" id="UP000295773">
    <property type="component" value="Unassembled WGS sequence"/>
</dbReference>
<evidence type="ECO:0000256" key="3">
    <source>
        <dbReference type="ARBA" id="ARBA00023136"/>
    </source>
</evidence>
<evidence type="ECO:0000256" key="6">
    <source>
        <dbReference type="SAM" id="Phobius"/>
    </source>
</evidence>
<dbReference type="RefSeq" id="WP_008979685.1">
    <property type="nucleotide sequence ID" value="NZ_DBGDHU010000024.1"/>
</dbReference>
<evidence type="ECO:0000256" key="2">
    <source>
        <dbReference type="ARBA" id="ARBA00022729"/>
    </source>
</evidence>
<keyword evidence="1" id="KW-1003">Cell membrane</keyword>
<evidence type="ECO:0000256" key="4">
    <source>
        <dbReference type="ARBA" id="ARBA00023139"/>
    </source>
</evidence>
<keyword evidence="4" id="KW-0564">Palmitate</keyword>
<evidence type="ECO:0000256" key="5">
    <source>
        <dbReference type="ARBA" id="ARBA00023288"/>
    </source>
</evidence>
<sequence>MKQKVIAVAAAFLLIVSILLYMTYQKNKPITLTFGMFAGSNWDVPNGESYKIIDEVVERFERKHPNVKVEYVSGLQKSDYSEWLSQQALKGNLPDVFMIRSNDLSTFSDIGIMQNLNSYIHKDDAFDKAAYFTPSYQSGTYQKKQYALPYESVPTLMYVNRTLLEKEGISLPSDNWTWADFYDICRRVTKDTNEDGALDQFGVYGYGWQNAVASNGATVFNAEGTKATLSDERVYEAIEFTRRLEELNQGMTPTSEMFDKGQVVFCPMRFSEYRTYKPYPWRVKKYSSFEWECIPMPAGPQGDNVSELDTLLMGMAKTSQHKDLAWEFLKMLSYDETTQEDIFAYSQGVSVLKDITNSKTVSRYLQEDTPGESAFKLDFFNKTMEHAIPVNKFSDYDQAMSVADSEIRRLLSTDEDIKTMVNTLQSKLDILLQN</sequence>
<dbReference type="InterPro" id="IPR050490">
    <property type="entry name" value="Bact_solute-bd_prot1"/>
</dbReference>
<keyword evidence="5" id="KW-0449">Lipoprotein</keyword>
<dbReference type="SUPFAM" id="SSF53850">
    <property type="entry name" value="Periplasmic binding protein-like II"/>
    <property type="match status" value="1"/>
</dbReference>
<proteinExistence type="predicted"/>
<keyword evidence="2" id="KW-0732">Signal</keyword>
<dbReference type="AlphaFoldDB" id="A0A4R3T959"/>
<keyword evidence="8" id="KW-1185">Reference proteome</keyword>
<comment type="caution">
    <text evidence="7">The sequence shown here is derived from an EMBL/GenBank/DDBJ whole genome shotgun (WGS) entry which is preliminary data.</text>
</comment>
<reference evidence="7 8" key="1">
    <citation type="submission" date="2019-03" db="EMBL/GenBank/DDBJ databases">
        <title>Genomic Encyclopedia of Type Strains, Phase IV (KMG-IV): sequencing the most valuable type-strain genomes for metagenomic binning, comparative biology and taxonomic classification.</title>
        <authorList>
            <person name="Goeker M."/>
        </authorList>
    </citation>
    <scope>NUCLEOTIDE SEQUENCE [LARGE SCALE GENOMIC DNA]</scope>
    <source>
        <strain evidence="7 8">DSM 29481</strain>
    </source>
</reference>
<keyword evidence="6" id="KW-0812">Transmembrane</keyword>
<feature type="transmembrane region" description="Helical" evidence="6">
    <location>
        <begin position="5"/>
        <end position="24"/>
    </location>
</feature>
<accession>A0A4R3T959</accession>
<evidence type="ECO:0000256" key="1">
    <source>
        <dbReference type="ARBA" id="ARBA00022475"/>
    </source>
</evidence>
<evidence type="ECO:0000313" key="7">
    <source>
        <dbReference type="EMBL" id="TCU58338.1"/>
    </source>
</evidence>
<dbReference type="Pfam" id="PF01547">
    <property type="entry name" value="SBP_bac_1"/>
    <property type="match status" value="1"/>
</dbReference>
<keyword evidence="6" id="KW-1133">Transmembrane helix</keyword>
<dbReference type="PANTHER" id="PTHR43649">
    <property type="entry name" value="ARABINOSE-BINDING PROTEIN-RELATED"/>
    <property type="match status" value="1"/>
</dbReference>
<protein>
    <submittedName>
        <fullName evidence="7">Carbohydrate ABC transporter substrate-binding protein (CUT1 family)</fullName>
    </submittedName>
</protein>
<name>A0A4R3T959_9FIRM</name>
<dbReference type="Gene3D" id="3.40.190.10">
    <property type="entry name" value="Periplasmic binding protein-like II"/>
    <property type="match status" value="1"/>
</dbReference>
<dbReference type="EMBL" id="SMBP01000014">
    <property type="protein sequence ID" value="TCU58338.1"/>
    <property type="molecule type" value="Genomic_DNA"/>
</dbReference>
<dbReference type="PANTHER" id="PTHR43649:SF33">
    <property type="entry name" value="POLYGALACTURONAN_RHAMNOGALACTURONAN-BINDING PROTEIN YTCQ"/>
    <property type="match status" value="1"/>
</dbReference>